<keyword evidence="2" id="KW-1185">Reference proteome</keyword>
<dbReference type="STRING" id="742742.HMPREF9452_00844"/>
<evidence type="ECO:0000313" key="2">
    <source>
        <dbReference type="Proteomes" id="UP000004830"/>
    </source>
</evidence>
<evidence type="ECO:0000313" key="1">
    <source>
        <dbReference type="EMBL" id="EGX71456.1"/>
    </source>
</evidence>
<dbReference type="EMBL" id="ADLS01000011">
    <property type="protein sequence ID" value="EGX71456.1"/>
    <property type="molecule type" value="Genomic_DNA"/>
</dbReference>
<dbReference type="PATRIC" id="fig|742742.3.peg.815"/>
<comment type="caution">
    <text evidence="1">The sequence shown here is derived from an EMBL/GenBank/DDBJ whole genome shotgun (WGS) entry which is preliminary data.</text>
</comment>
<sequence>MRKKTALIAAIGALIIFGAIASALFSSGGDTKSVQRIAAPTSLYGEADISSAFDAIEATFASDFTGCTLKELRYNGEIEKTFLDDELDRKQTGAEDRIIVLSTFTTSWRSTNEGFSPNETYEDWQWVLTRPTQNAAWSVEGWGYC</sequence>
<dbReference type="Proteomes" id="UP000004830">
    <property type="component" value="Unassembled WGS sequence"/>
</dbReference>
<organism evidence="1 2">
    <name type="scientific">Collinsella tanakaei YIT 12063</name>
    <dbReference type="NCBI Taxonomy" id="742742"/>
    <lineage>
        <taxon>Bacteria</taxon>
        <taxon>Bacillati</taxon>
        <taxon>Actinomycetota</taxon>
        <taxon>Coriobacteriia</taxon>
        <taxon>Coriobacteriales</taxon>
        <taxon>Coriobacteriaceae</taxon>
        <taxon>Collinsella</taxon>
    </lineage>
</organism>
<evidence type="ECO:0008006" key="3">
    <source>
        <dbReference type="Google" id="ProtNLM"/>
    </source>
</evidence>
<protein>
    <recommendedName>
        <fullName evidence="3">DUF4829 domain-containing protein</fullName>
    </recommendedName>
</protein>
<dbReference type="AlphaFoldDB" id="G1WHN1"/>
<dbReference type="eggNOG" id="ENOG5032UWH">
    <property type="taxonomic scope" value="Bacteria"/>
</dbReference>
<name>G1WHN1_9ACTN</name>
<reference evidence="1 2" key="1">
    <citation type="submission" date="2011-06" db="EMBL/GenBank/DDBJ databases">
        <title>The Genome Sequence of Collinsella tanakaei YIT 12063.</title>
        <authorList>
            <consortium name="The Broad Institute Genome Sequencing Platform"/>
            <person name="Earl A."/>
            <person name="Ward D."/>
            <person name="Feldgarden M."/>
            <person name="Gevers D."/>
            <person name="Morotomi M."/>
            <person name="Young S.K."/>
            <person name="Zeng Q."/>
            <person name="Gargeya S."/>
            <person name="Fitzgerald M."/>
            <person name="Haas B."/>
            <person name="Abouelleil A."/>
            <person name="Alvarado L."/>
            <person name="Arachchi H.M."/>
            <person name="Berlin A."/>
            <person name="Brown A."/>
            <person name="Chapman S.B."/>
            <person name="Chen Z."/>
            <person name="Dunbar C."/>
            <person name="Freedman E."/>
            <person name="Gearin G."/>
            <person name="Gellesch M."/>
            <person name="Goldberg J."/>
            <person name="Griggs A."/>
            <person name="Gujja S."/>
            <person name="Heiman D."/>
            <person name="Howarth C."/>
            <person name="Larson L."/>
            <person name="Lui A."/>
            <person name="MacDonald P.J.P."/>
            <person name="Mehta T."/>
            <person name="Montmayeur A."/>
            <person name="Murphy C."/>
            <person name="Neiman D."/>
            <person name="Pearson M."/>
            <person name="Priest M."/>
            <person name="Roberts A."/>
            <person name="Saif S."/>
            <person name="Shea T."/>
            <person name="Shenoy N."/>
            <person name="Sisk P."/>
            <person name="Stolte C."/>
            <person name="Sykes S."/>
            <person name="Wortman J."/>
            <person name="Nusbaum C."/>
            <person name="Birren B."/>
        </authorList>
    </citation>
    <scope>NUCLEOTIDE SEQUENCE [LARGE SCALE GENOMIC DNA]</scope>
    <source>
        <strain evidence="1 2">YIT 12063</strain>
    </source>
</reference>
<accession>G1WHN1</accession>
<dbReference type="OrthoDB" id="9801008at2"/>
<dbReference type="HOGENOM" id="CLU_123778_2_0_11"/>
<proteinExistence type="predicted"/>
<dbReference type="RefSeq" id="WP_009140879.1">
    <property type="nucleotide sequence ID" value="NZ_JH126468.1"/>
</dbReference>
<gene>
    <name evidence="1" type="ORF">HMPREF9452_00844</name>
</gene>
<dbReference type="GeneID" id="62758597"/>